<dbReference type="Proteomes" id="UP001162156">
    <property type="component" value="Unassembled WGS sequence"/>
</dbReference>
<comment type="caution">
    <text evidence="1">The sequence shown here is derived from an EMBL/GenBank/DDBJ whole genome shotgun (WGS) entry which is preliminary data.</text>
</comment>
<keyword evidence="2" id="KW-1185">Reference proteome</keyword>
<name>A0AAV8ZTQ4_9CUCU</name>
<organism evidence="1 2">
    <name type="scientific">Rhamnusium bicolor</name>
    <dbReference type="NCBI Taxonomy" id="1586634"/>
    <lineage>
        <taxon>Eukaryota</taxon>
        <taxon>Metazoa</taxon>
        <taxon>Ecdysozoa</taxon>
        <taxon>Arthropoda</taxon>
        <taxon>Hexapoda</taxon>
        <taxon>Insecta</taxon>
        <taxon>Pterygota</taxon>
        <taxon>Neoptera</taxon>
        <taxon>Endopterygota</taxon>
        <taxon>Coleoptera</taxon>
        <taxon>Polyphaga</taxon>
        <taxon>Cucujiformia</taxon>
        <taxon>Chrysomeloidea</taxon>
        <taxon>Cerambycidae</taxon>
        <taxon>Lepturinae</taxon>
        <taxon>Rhagiini</taxon>
        <taxon>Rhamnusium</taxon>
    </lineage>
</organism>
<protein>
    <submittedName>
        <fullName evidence="1">Uncharacterized protein</fullName>
    </submittedName>
</protein>
<sequence>MDKSNLLLLFERPLEPIFTLKGDKKKTSFVTPPDYLNDKHKAYAAQVVSRFGESADEQVNVPQISIPPMDDLLELKRDAGFSLFIDKHRKLAARLIDIFMGFAFSVH</sequence>
<gene>
    <name evidence="1" type="ORF">NQ314_001548</name>
</gene>
<accession>A0AAV8ZTQ4</accession>
<dbReference type="Gene3D" id="1.20.1370.10">
    <property type="entry name" value="Hemocyanin, N-terminal domain"/>
    <property type="match status" value="1"/>
</dbReference>
<evidence type="ECO:0000313" key="1">
    <source>
        <dbReference type="EMBL" id="KAJ8969864.1"/>
    </source>
</evidence>
<dbReference type="InterPro" id="IPR036697">
    <property type="entry name" value="Hemocyanin_N_sf"/>
</dbReference>
<evidence type="ECO:0000313" key="2">
    <source>
        <dbReference type="Proteomes" id="UP001162156"/>
    </source>
</evidence>
<reference evidence="1" key="1">
    <citation type="journal article" date="2023" name="Insect Mol. Biol.">
        <title>Genome sequencing provides insights into the evolution of gene families encoding plant cell wall-degrading enzymes in longhorned beetles.</title>
        <authorList>
            <person name="Shin N.R."/>
            <person name="Okamura Y."/>
            <person name="Kirsch R."/>
            <person name="Pauchet Y."/>
        </authorList>
    </citation>
    <scope>NUCLEOTIDE SEQUENCE</scope>
    <source>
        <strain evidence="1">RBIC_L_NR</strain>
    </source>
</reference>
<dbReference type="AlphaFoldDB" id="A0AAV8ZTQ4"/>
<dbReference type="SUPFAM" id="SSF48050">
    <property type="entry name" value="Hemocyanin, N-terminal domain"/>
    <property type="match status" value="1"/>
</dbReference>
<dbReference type="EMBL" id="JANEYF010000439">
    <property type="protein sequence ID" value="KAJ8969864.1"/>
    <property type="molecule type" value="Genomic_DNA"/>
</dbReference>
<proteinExistence type="predicted"/>